<gene>
    <name evidence="2" type="ORF">P0O15_06585</name>
</gene>
<dbReference type="Proteomes" id="UP001220010">
    <property type="component" value="Unassembled WGS sequence"/>
</dbReference>
<keyword evidence="1" id="KW-0472">Membrane</keyword>
<keyword evidence="1" id="KW-1133">Transmembrane helix</keyword>
<evidence type="ECO:0000256" key="1">
    <source>
        <dbReference type="SAM" id="Phobius"/>
    </source>
</evidence>
<evidence type="ECO:0000313" key="3">
    <source>
        <dbReference type="Proteomes" id="UP001220010"/>
    </source>
</evidence>
<dbReference type="EMBL" id="JARFPK010000020">
    <property type="protein sequence ID" value="MDF0590834.1"/>
    <property type="molecule type" value="Genomic_DNA"/>
</dbReference>
<reference evidence="2 3" key="1">
    <citation type="submission" date="2023-03" db="EMBL/GenBank/DDBJ databases">
        <title>WGS of Methanotrichaceae archaeon Mx.</title>
        <authorList>
            <person name="Sorokin D.Y."/>
            <person name="Merkel A.Y."/>
        </authorList>
    </citation>
    <scope>NUCLEOTIDE SEQUENCE [LARGE SCALE GENOMIC DNA]</scope>
    <source>
        <strain evidence="2 3">Mx</strain>
    </source>
</reference>
<keyword evidence="3" id="KW-1185">Reference proteome</keyword>
<comment type="caution">
    <text evidence="2">The sequence shown here is derived from an EMBL/GenBank/DDBJ whole genome shotgun (WGS) entry which is preliminary data.</text>
</comment>
<proteinExistence type="predicted"/>
<dbReference type="RefSeq" id="WP_316966578.1">
    <property type="nucleotide sequence ID" value="NZ_JARFPK010000020.1"/>
</dbReference>
<protein>
    <submittedName>
        <fullName evidence="2">Uncharacterized protein</fullName>
    </submittedName>
</protein>
<keyword evidence="1" id="KW-0812">Transmembrane</keyword>
<feature type="transmembrane region" description="Helical" evidence="1">
    <location>
        <begin position="35"/>
        <end position="57"/>
    </location>
</feature>
<name>A0ABT5X817_9EURY</name>
<organism evidence="2 3">
    <name type="scientific">Candidatus Methanocrinis natronophilus</name>
    <dbReference type="NCBI Taxonomy" id="3033396"/>
    <lineage>
        <taxon>Archaea</taxon>
        <taxon>Methanobacteriati</taxon>
        <taxon>Methanobacteriota</taxon>
        <taxon>Stenosarchaea group</taxon>
        <taxon>Methanomicrobia</taxon>
        <taxon>Methanotrichales</taxon>
        <taxon>Methanotrichaceae</taxon>
        <taxon>Methanocrinis</taxon>
    </lineage>
</organism>
<accession>A0ABT5X817</accession>
<evidence type="ECO:0000313" key="2">
    <source>
        <dbReference type="EMBL" id="MDF0590834.1"/>
    </source>
</evidence>
<sequence>MSKKSIEIGVSCGLVFLMIALMILVQLVAPEPLQPAGFVFAVLAFMLLMGGAGFRLIDVEE</sequence>
<feature type="transmembrane region" description="Helical" evidence="1">
    <location>
        <begin position="12"/>
        <end position="29"/>
    </location>
</feature>